<protein>
    <submittedName>
        <fullName evidence="1">Type I-C CRISPR-associated protein Cas8c/Csd1</fullName>
    </submittedName>
</protein>
<reference evidence="1 2" key="1">
    <citation type="submission" date="2022-01" db="EMBL/GenBank/DDBJ databases">
        <title>Novel bile acid biosynthetic pathways are enriched in the microbiome of centenarians.</title>
        <authorList>
            <person name="Sato Y."/>
            <person name="Atarashi K."/>
            <person name="Plichta R.D."/>
            <person name="Arai Y."/>
            <person name="Sasajima S."/>
            <person name="Kearney M.S."/>
            <person name="Suda W."/>
            <person name="Takeshita K."/>
            <person name="Sasaki T."/>
            <person name="Okamoto S."/>
            <person name="Skelly N.A."/>
            <person name="Okamura Y."/>
            <person name="Vlamakis H."/>
            <person name="Li Y."/>
            <person name="Tanoue T."/>
            <person name="Takei H."/>
            <person name="Nittono H."/>
            <person name="Narushima S."/>
            <person name="Irie J."/>
            <person name="Itoh H."/>
            <person name="Moriya K."/>
            <person name="Sugiura Y."/>
            <person name="Suematsu M."/>
            <person name="Moritoki N."/>
            <person name="Shibata S."/>
            <person name="Littman R.D."/>
            <person name="Fischbach A.M."/>
            <person name="Uwamino Y."/>
            <person name="Inoue T."/>
            <person name="Honda A."/>
            <person name="Hattori M."/>
            <person name="Murai T."/>
            <person name="Xavier J.R."/>
            <person name="Hirose N."/>
            <person name="Honda K."/>
        </authorList>
    </citation>
    <scope>NUCLEOTIDE SEQUENCE [LARGE SCALE GENOMIC DNA]</scope>
    <source>
        <strain evidence="1 2">CE91-St30</strain>
    </source>
</reference>
<dbReference type="Pfam" id="PF09709">
    <property type="entry name" value="Cas_Csd1"/>
    <property type="match status" value="1"/>
</dbReference>
<evidence type="ECO:0000313" key="2">
    <source>
        <dbReference type="Proteomes" id="UP001320544"/>
    </source>
</evidence>
<keyword evidence="2" id="KW-1185">Reference proteome</keyword>
<evidence type="ECO:0000313" key="1">
    <source>
        <dbReference type="EMBL" id="BDE97744.1"/>
    </source>
</evidence>
<dbReference type="CDD" id="cd09757">
    <property type="entry name" value="Cas8c_I-C"/>
    <property type="match status" value="1"/>
</dbReference>
<sequence>MILQSLVSYYEQLLRNEDTDIARPGWCPRSIAYMLDLSLDGELINIIPAEEKRGWQRMVPEQVKRSSGVDPNLLCDNASYFLGLDSKGKPERALRCFEAAKQRHLAFLPDVGSDVASAIERFFESWDPDQALSHAQVALHGEGLMAGGSLVFRVNGREALEDPAVRDAWARAYAQPSPEEAIMTCLVTGEKAPIARLHPSIKGVVGAQAMGASLIGFNSRAFESYGRDEEQGLNAPVSEYATFAYTTALNYLLADRKHHIRLGDTTIVYWAERNDEACTTMFSQVINPTAFDKEEADPDETLDAIMKALASGKVAGEVDLDETFYVLGLAPNAARISVRFFLRDTFGAMLDNVRKHYDRLEIARAPFEKKYLSPYRLLTETANPNAKDPAATSVLGGALMRSILEGLPYPEALYANTILRVQASQDNDERHTRKVTRGRAAIIKAYLIRNARQGEEVVTAMLNEERKDAPYVLGRLFAVLENVQESANPGINTTIKNKYFNSAAATPASIFPLIMHLGESHLKKLSRDSKGLAGYYSQQIGKLCDDIPDFPRRLSLVEQGTFILGYYQQMQDRYTKKETTEEA</sequence>
<dbReference type="NCBIfam" id="TIGR01863">
    <property type="entry name" value="cas_Csd1"/>
    <property type="match status" value="1"/>
</dbReference>
<organism evidence="1 2">
    <name type="scientific">Raoultibacter timonensis</name>
    <dbReference type="NCBI Taxonomy" id="1907662"/>
    <lineage>
        <taxon>Bacteria</taxon>
        <taxon>Bacillati</taxon>
        <taxon>Actinomycetota</taxon>
        <taxon>Coriobacteriia</taxon>
        <taxon>Eggerthellales</taxon>
        <taxon>Eggerthellaceae</taxon>
        <taxon>Raoultibacter</taxon>
    </lineage>
</organism>
<accession>A0ABN6MIF9</accession>
<dbReference type="Proteomes" id="UP001320544">
    <property type="component" value="Chromosome"/>
</dbReference>
<dbReference type="InterPro" id="IPR010144">
    <property type="entry name" value="CRISPR-assoc_prot_Csd1-typ"/>
</dbReference>
<name>A0ABN6MIF9_9ACTN</name>
<proteinExistence type="predicted"/>
<gene>
    <name evidence="1" type="ORF">CE91St30_30770</name>
</gene>
<dbReference type="RefSeq" id="WP_244387170.1">
    <property type="nucleotide sequence ID" value="NZ_AP025564.1"/>
</dbReference>
<dbReference type="EMBL" id="AP025564">
    <property type="protein sequence ID" value="BDE97744.1"/>
    <property type="molecule type" value="Genomic_DNA"/>
</dbReference>